<dbReference type="NCBIfam" id="TIGR00374">
    <property type="entry name" value="flippase-like domain"/>
    <property type="match status" value="1"/>
</dbReference>
<feature type="transmembrane region" description="Helical" evidence="6">
    <location>
        <begin position="166"/>
        <end position="186"/>
    </location>
</feature>
<name>A0A4V3WBC5_9RHOO</name>
<evidence type="ECO:0000256" key="3">
    <source>
        <dbReference type="ARBA" id="ARBA00022692"/>
    </source>
</evidence>
<keyword evidence="5 6" id="KW-0472">Membrane</keyword>
<dbReference type="PANTHER" id="PTHR40277:SF1">
    <property type="entry name" value="BLL5419 PROTEIN"/>
    <property type="match status" value="1"/>
</dbReference>
<dbReference type="EMBL" id="SSOD01000004">
    <property type="protein sequence ID" value="THF62647.1"/>
    <property type="molecule type" value="Genomic_DNA"/>
</dbReference>
<evidence type="ECO:0000256" key="2">
    <source>
        <dbReference type="ARBA" id="ARBA00022475"/>
    </source>
</evidence>
<evidence type="ECO:0000313" key="7">
    <source>
        <dbReference type="EMBL" id="THF62647.1"/>
    </source>
</evidence>
<dbReference type="OrthoDB" id="9126302at2"/>
<comment type="caution">
    <text evidence="7">The sequence shown here is derived from an EMBL/GenBank/DDBJ whole genome shotgun (WGS) entry which is preliminary data.</text>
</comment>
<evidence type="ECO:0000256" key="6">
    <source>
        <dbReference type="SAM" id="Phobius"/>
    </source>
</evidence>
<keyword evidence="8" id="KW-1185">Reference proteome</keyword>
<protein>
    <submittedName>
        <fullName evidence="7">Flippase-like domain-containing protein</fullName>
    </submittedName>
</protein>
<evidence type="ECO:0000256" key="5">
    <source>
        <dbReference type="ARBA" id="ARBA00023136"/>
    </source>
</evidence>
<dbReference type="GO" id="GO:0005886">
    <property type="term" value="C:plasma membrane"/>
    <property type="evidence" value="ECO:0007669"/>
    <property type="project" value="UniProtKB-SubCell"/>
</dbReference>
<dbReference type="Pfam" id="PF03706">
    <property type="entry name" value="LPG_synthase_TM"/>
    <property type="match status" value="1"/>
</dbReference>
<organism evidence="7 8">
    <name type="scientific">Pseudothauera rhizosphaerae</name>
    <dbReference type="NCBI Taxonomy" id="2565932"/>
    <lineage>
        <taxon>Bacteria</taxon>
        <taxon>Pseudomonadati</taxon>
        <taxon>Pseudomonadota</taxon>
        <taxon>Betaproteobacteria</taxon>
        <taxon>Rhodocyclales</taxon>
        <taxon>Zoogloeaceae</taxon>
        <taxon>Pseudothauera</taxon>
    </lineage>
</organism>
<evidence type="ECO:0000313" key="8">
    <source>
        <dbReference type="Proteomes" id="UP000307956"/>
    </source>
</evidence>
<accession>A0A4V3WBC5</accession>
<dbReference type="RefSeq" id="WP_136384200.1">
    <property type="nucleotide sequence ID" value="NZ_SSOD01000004.1"/>
</dbReference>
<feature type="transmembrane region" description="Helical" evidence="6">
    <location>
        <begin position="225"/>
        <end position="248"/>
    </location>
</feature>
<feature type="transmembrane region" description="Helical" evidence="6">
    <location>
        <begin position="134"/>
        <end position="159"/>
    </location>
</feature>
<feature type="transmembrane region" description="Helical" evidence="6">
    <location>
        <begin position="302"/>
        <end position="325"/>
    </location>
</feature>
<dbReference type="PANTHER" id="PTHR40277">
    <property type="entry name" value="BLL5419 PROTEIN"/>
    <property type="match status" value="1"/>
</dbReference>
<feature type="transmembrane region" description="Helical" evidence="6">
    <location>
        <begin position="27"/>
        <end position="43"/>
    </location>
</feature>
<comment type="subcellular location">
    <subcellularLocation>
        <location evidence="1">Cell membrane</location>
        <topology evidence="1">Multi-pass membrane protein</topology>
    </subcellularLocation>
</comment>
<keyword evidence="3 6" id="KW-0812">Transmembrane</keyword>
<dbReference type="InterPro" id="IPR022791">
    <property type="entry name" value="L-PG_synthase/AglD"/>
</dbReference>
<keyword evidence="2" id="KW-1003">Cell membrane</keyword>
<evidence type="ECO:0000256" key="4">
    <source>
        <dbReference type="ARBA" id="ARBA00022989"/>
    </source>
</evidence>
<evidence type="ECO:0000256" key="1">
    <source>
        <dbReference type="ARBA" id="ARBA00004651"/>
    </source>
</evidence>
<reference evidence="7 8" key="1">
    <citation type="submission" date="2019-04" db="EMBL/GenBank/DDBJ databases">
        <title>Azoarcus rhizosphaerae sp. nov. isolated from rhizosphere of Ficus religiosa.</title>
        <authorList>
            <person name="Lin S.-Y."/>
            <person name="Hameed A."/>
            <person name="Hsu Y.-H."/>
            <person name="Young C.-C."/>
        </authorList>
    </citation>
    <scope>NUCLEOTIDE SEQUENCE [LARGE SCALE GENOMIC DNA]</scope>
    <source>
        <strain evidence="7 8">CC-YHH848</strain>
    </source>
</reference>
<feature type="transmembrane region" description="Helical" evidence="6">
    <location>
        <begin position="63"/>
        <end position="84"/>
    </location>
</feature>
<feature type="transmembrane region" description="Helical" evidence="6">
    <location>
        <begin position="260"/>
        <end position="282"/>
    </location>
</feature>
<gene>
    <name evidence="7" type="ORF">E6O51_06725</name>
</gene>
<dbReference type="Proteomes" id="UP000307956">
    <property type="component" value="Unassembled WGS sequence"/>
</dbReference>
<keyword evidence="4 6" id="KW-1133">Transmembrane helix</keyword>
<dbReference type="AlphaFoldDB" id="A0A4V3WBC5"/>
<feature type="transmembrane region" description="Helical" evidence="6">
    <location>
        <begin position="96"/>
        <end position="114"/>
    </location>
</feature>
<proteinExistence type="predicted"/>
<sequence length="343" mass="37184">MNTDAPAEIDTVSAFESADRASDRKGFALRLAITLALIAIVMGKLDLGDFSARFASFDPTWTVLAFLTVFAAVIVSAWKWGLILRERGHPLPYRRLVHHYFVGLFFNNVLPTTVGGDAVRAWETTRDTGEVPEAMGSVVTERLIAGVALGVTALLGLPFVETSPKLLLLVAAFLVIDLVLVGLFLVPRVAEGIVSKLLPPRFAGLRDAVTNTVQVVRSTLKNPRLFIRIMLLSILFQIFVAGVNACIFEAMGVPVTLAQCVIYTPMIFTVTMLPISLSGLGVREAAYWYFFAQVGVSQVDAVVASLAFFIIVGISSLPGAPLFVLNRRRRRASAACTAADERV</sequence>